<reference evidence="1 2" key="1">
    <citation type="submission" date="2017-12" db="EMBL/GenBank/DDBJ databases">
        <title>Hemimetabolous genomes reveal molecular basis of termite eusociality.</title>
        <authorList>
            <person name="Harrison M.C."/>
            <person name="Jongepier E."/>
            <person name="Robertson H.M."/>
            <person name="Arning N."/>
            <person name="Bitard-Feildel T."/>
            <person name="Chao H."/>
            <person name="Childers C.P."/>
            <person name="Dinh H."/>
            <person name="Doddapaneni H."/>
            <person name="Dugan S."/>
            <person name="Gowin J."/>
            <person name="Greiner C."/>
            <person name="Han Y."/>
            <person name="Hu H."/>
            <person name="Hughes D.S.T."/>
            <person name="Huylmans A.-K."/>
            <person name="Kemena C."/>
            <person name="Kremer L.P.M."/>
            <person name="Lee S.L."/>
            <person name="Lopez-Ezquerra A."/>
            <person name="Mallet L."/>
            <person name="Monroy-Kuhn J.M."/>
            <person name="Moser A."/>
            <person name="Murali S.C."/>
            <person name="Muzny D.M."/>
            <person name="Otani S."/>
            <person name="Piulachs M.-D."/>
            <person name="Poelchau M."/>
            <person name="Qu J."/>
            <person name="Schaub F."/>
            <person name="Wada-Katsumata A."/>
            <person name="Worley K.C."/>
            <person name="Xie Q."/>
            <person name="Ylla G."/>
            <person name="Poulsen M."/>
            <person name="Gibbs R.A."/>
            <person name="Schal C."/>
            <person name="Richards S."/>
            <person name="Belles X."/>
            <person name="Korb J."/>
            <person name="Bornberg-Bauer E."/>
        </authorList>
    </citation>
    <scope>NUCLEOTIDE SEQUENCE [LARGE SCALE GENOMIC DNA]</scope>
    <source>
        <tissue evidence="1">Whole body</tissue>
    </source>
</reference>
<evidence type="ECO:0000313" key="1">
    <source>
        <dbReference type="EMBL" id="PNF29399.1"/>
    </source>
</evidence>
<dbReference type="Proteomes" id="UP000235965">
    <property type="component" value="Unassembled WGS sequence"/>
</dbReference>
<dbReference type="InParanoid" id="A0A2J7QLD7"/>
<gene>
    <name evidence="1" type="ORF">B7P43_G07056</name>
</gene>
<sequence length="94" mass="10916">MPQVTYCSFCPNPPLLLYDLFTHRTMYVLMCLQKILPTELTILITAKWSLLSMYTLMCLQVTLQTERLTTHVTAKRSLPIMYAVVFLQITLITE</sequence>
<keyword evidence="2" id="KW-1185">Reference proteome</keyword>
<evidence type="ECO:0000313" key="2">
    <source>
        <dbReference type="Proteomes" id="UP000235965"/>
    </source>
</evidence>
<organism evidence="1 2">
    <name type="scientific">Cryptotermes secundus</name>
    <dbReference type="NCBI Taxonomy" id="105785"/>
    <lineage>
        <taxon>Eukaryota</taxon>
        <taxon>Metazoa</taxon>
        <taxon>Ecdysozoa</taxon>
        <taxon>Arthropoda</taxon>
        <taxon>Hexapoda</taxon>
        <taxon>Insecta</taxon>
        <taxon>Pterygota</taxon>
        <taxon>Neoptera</taxon>
        <taxon>Polyneoptera</taxon>
        <taxon>Dictyoptera</taxon>
        <taxon>Blattodea</taxon>
        <taxon>Blattoidea</taxon>
        <taxon>Termitoidae</taxon>
        <taxon>Kalotermitidae</taxon>
        <taxon>Cryptotermitinae</taxon>
        <taxon>Cryptotermes</taxon>
    </lineage>
</organism>
<protein>
    <submittedName>
        <fullName evidence="1">Uncharacterized protein</fullName>
    </submittedName>
</protein>
<comment type="caution">
    <text evidence="1">The sequence shown here is derived from an EMBL/GenBank/DDBJ whole genome shotgun (WGS) entry which is preliminary data.</text>
</comment>
<name>A0A2J7QLD7_9NEOP</name>
<proteinExistence type="predicted"/>
<dbReference type="EMBL" id="NEVH01013247">
    <property type="protein sequence ID" value="PNF29399.1"/>
    <property type="molecule type" value="Genomic_DNA"/>
</dbReference>
<accession>A0A2J7QLD7</accession>
<dbReference type="AlphaFoldDB" id="A0A2J7QLD7"/>